<dbReference type="PANTHER" id="PTHR13493:SF3">
    <property type="entry name" value="RRNA N6-ADENOSINE-METHYLTRANSFERASE ZCCHC4"/>
    <property type="match status" value="1"/>
</dbReference>
<dbReference type="AlphaFoldDB" id="A0A556V8M6"/>
<proteinExistence type="predicted"/>
<comment type="caution">
    <text evidence="4">The sequence shown here is derived from an EMBL/GenBank/DDBJ whole genome shotgun (WGS) entry which is preliminary data.</text>
</comment>
<dbReference type="InterPro" id="IPR039846">
    <property type="entry name" value="ZCCHC4"/>
</dbReference>
<keyword evidence="1" id="KW-0863">Zinc-finger</keyword>
<dbReference type="OrthoDB" id="431817at2759"/>
<dbReference type="InterPro" id="IPR001878">
    <property type="entry name" value="Znf_CCHC"/>
</dbReference>
<dbReference type="PROSITE" id="PS50158">
    <property type="entry name" value="ZF_CCHC"/>
    <property type="match status" value="1"/>
</dbReference>
<dbReference type="GO" id="GO:0008270">
    <property type="term" value="F:zinc ion binding"/>
    <property type="evidence" value="ECO:0007669"/>
    <property type="project" value="UniProtKB-KW"/>
</dbReference>
<evidence type="ECO:0000256" key="2">
    <source>
        <dbReference type="SAM" id="MobiDB-lite"/>
    </source>
</evidence>
<dbReference type="Proteomes" id="UP000319801">
    <property type="component" value="Unassembled WGS sequence"/>
</dbReference>
<gene>
    <name evidence="4" type="ORF">Baya_14464</name>
</gene>
<dbReference type="GO" id="GO:0005730">
    <property type="term" value="C:nucleolus"/>
    <property type="evidence" value="ECO:0007669"/>
    <property type="project" value="TreeGrafter"/>
</dbReference>
<dbReference type="GO" id="GO:0003676">
    <property type="term" value="F:nucleic acid binding"/>
    <property type="evidence" value="ECO:0007669"/>
    <property type="project" value="InterPro"/>
</dbReference>
<keyword evidence="1" id="KW-0479">Metal-binding</keyword>
<feature type="compositionally biased region" description="Basic residues" evidence="2">
    <location>
        <begin position="235"/>
        <end position="250"/>
    </location>
</feature>
<name>A0A556V8M6_BAGYA</name>
<protein>
    <submittedName>
        <fullName evidence="4">Zinc finger CCHC domain-containing protein 4</fullName>
    </submittedName>
</protein>
<feature type="domain" description="CCHC-type" evidence="3">
    <location>
        <begin position="197"/>
        <end position="211"/>
    </location>
</feature>
<evidence type="ECO:0000259" key="3">
    <source>
        <dbReference type="PROSITE" id="PS50158"/>
    </source>
</evidence>
<evidence type="ECO:0000313" key="4">
    <source>
        <dbReference type="EMBL" id="TTA26186.1"/>
    </source>
</evidence>
<organism evidence="4 5">
    <name type="scientific">Bagarius yarrelli</name>
    <name type="common">Goonch</name>
    <name type="synonym">Bagrus yarrelli</name>
    <dbReference type="NCBI Taxonomy" id="175774"/>
    <lineage>
        <taxon>Eukaryota</taxon>
        <taxon>Metazoa</taxon>
        <taxon>Chordata</taxon>
        <taxon>Craniata</taxon>
        <taxon>Vertebrata</taxon>
        <taxon>Euteleostomi</taxon>
        <taxon>Actinopterygii</taxon>
        <taxon>Neopterygii</taxon>
        <taxon>Teleostei</taxon>
        <taxon>Ostariophysi</taxon>
        <taxon>Siluriformes</taxon>
        <taxon>Sisoridae</taxon>
        <taxon>Sisorinae</taxon>
        <taxon>Bagarius</taxon>
    </lineage>
</organism>
<dbReference type="PANTHER" id="PTHR13493">
    <property type="entry name" value="ZINC FINGER CCHC DOMAIN-CONTAINING"/>
    <property type="match status" value="1"/>
</dbReference>
<sequence length="250" mass="28684">MSEAADALQEAVEVFLNFLSEEDGNKLVMVADPPFGGLVKLLDGSVSEMPMVWIFPYFFFFEPRIRDCFPAVTMLDYQVMTNIICQNRENILRWNYGITSYVRFCSICERYVSAENRHCPDCNACTSKVRTVLEGFSILLYFKTQDDESEPCPFFPQNGRRWRHCAECGKCVKPSWRHCSSCGRCVLPDHRCGQTGCYNCGDPGHRHKACPLKHKKKNMQIAKGANKHSSNMQTAKKKRNKNAQKKKRVT</sequence>
<accession>A0A556V8M6</accession>
<evidence type="ECO:0000256" key="1">
    <source>
        <dbReference type="PROSITE-ProRule" id="PRU00047"/>
    </source>
</evidence>
<keyword evidence="1" id="KW-0862">Zinc</keyword>
<feature type="region of interest" description="Disordered" evidence="2">
    <location>
        <begin position="223"/>
        <end position="250"/>
    </location>
</feature>
<dbReference type="GO" id="GO:0005737">
    <property type="term" value="C:cytoplasm"/>
    <property type="evidence" value="ECO:0007669"/>
    <property type="project" value="TreeGrafter"/>
</dbReference>
<dbReference type="PROSITE" id="PS50216">
    <property type="entry name" value="DHHC"/>
    <property type="match status" value="1"/>
</dbReference>
<dbReference type="EMBL" id="VCAZ01000160">
    <property type="protein sequence ID" value="TTA26186.1"/>
    <property type="molecule type" value="Genomic_DNA"/>
</dbReference>
<dbReference type="GO" id="GO:0008988">
    <property type="term" value="F:rRNA (adenine-N6-)-methyltransferase activity"/>
    <property type="evidence" value="ECO:0007669"/>
    <property type="project" value="InterPro"/>
</dbReference>
<keyword evidence="5" id="KW-1185">Reference proteome</keyword>
<reference evidence="4 5" key="1">
    <citation type="journal article" date="2019" name="Genome Biol. Evol.">
        <title>Whole-Genome Sequencing of the Giant Devil Catfish, Bagarius yarrelli.</title>
        <authorList>
            <person name="Jiang W."/>
            <person name="Lv Y."/>
            <person name="Cheng L."/>
            <person name="Yang K."/>
            <person name="Chao B."/>
            <person name="Wang X."/>
            <person name="Li Y."/>
            <person name="Pan X."/>
            <person name="You X."/>
            <person name="Zhang Y."/>
            <person name="Yang J."/>
            <person name="Li J."/>
            <person name="Zhang X."/>
            <person name="Liu S."/>
            <person name="Sun C."/>
            <person name="Yang J."/>
            <person name="Shi Q."/>
        </authorList>
    </citation>
    <scope>NUCLEOTIDE SEQUENCE [LARGE SCALE GENOMIC DNA]</scope>
    <source>
        <strain evidence="4">JWS20170419001</strain>
        <tissue evidence="4">Muscle</tissue>
    </source>
</reference>
<evidence type="ECO:0000313" key="5">
    <source>
        <dbReference type="Proteomes" id="UP000319801"/>
    </source>
</evidence>